<evidence type="ECO:0000256" key="2">
    <source>
        <dbReference type="SAM" id="SignalP"/>
    </source>
</evidence>
<evidence type="ECO:0000256" key="1">
    <source>
        <dbReference type="SAM" id="MobiDB-lite"/>
    </source>
</evidence>
<dbReference type="RefSeq" id="WP_084020666.1">
    <property type="nucleotide sequence ID" value="NZ_CP016282.1"/>
</dbReference>
<keyword evidence="2" id="KW-0732">Signal</keyword>
<organism evidence="3 4">
    <name type="scientific">Cryobacterium arcticum</name>
    <dbReference type="NCBI Taxonomy" id="670052"/>
    <lineage>
        <taxon>Bacteria</taxon>
        <taxon>Bacillati</taxon>
        <taxon>Actinomycetota</taxon>
        <taxon>Actinomycetes</taxon>
        <taxon>Micrococcales</taxon>
        <taxon>Microbacteriaceae</taxon>
        <taxon>Cryobacterium</taxon>
    </lineage>
</organism>
<proteinExistence type="predicted"/>
<reference evidence="3 4" key="1">
    <citation type="submission" date="2016-06" db="EMBL/GenBank/DDBJ databases">
        <title>Genome sequencing of Cryobacterium arcticum PAMC 27867.</title>
        <authorList>
            <person name="Lee J."/>
            <person name="Kim O.-S."/>
        </authorList>
    </citation>
    <scope>NUCLEOTIDE SEQUENCE [LARGE SCALE GENOMIC DNA]</scope>
    <source>
        <strain evidence="3 4">PAMC 27867</strain>
    </source>
</reference>
<dbReference type="Proteomes" id="UP000092582">
    <property type="component" value="Chromosome 1"/>
</dbReference>
<feature type="compositionally biased region" description="Low complexity" evidence="1">
    <location>
        <begin position="38"/>
        <end position="77"/>
    </location>
</feature>
<keyword evidence="3" id="KW-0547">Nucleotide-binding</keyword>
<accession>A0A1B1BGT8</accession>
<dbReference type="GO" id="GO:0005524">
    <property type="term" value="F:ATP binding"/>
    <property type="evidence" value="ECO:0007669"/>
    <property type="project" value="UniProtKB-KW"/>
</dbReference>
<keyword evidence="4" id="KW-1185">Reference proteome</keyword>
<dbReference type="OrthoDB" id="5122815at2"/>
<gene>
    <name evidence="3" type="ORF">PA27867_0805</name>
</gene>
<sequence length="215" mass="21525" precursor="true">MTHSSTSSLATGRRLRAGLALSGATLALFALAGCAPAGDSGSTGTPSPSSSATGKPTATATATAEPTESATPSPAAEGTAVDKTCDSILTADDVYAINPNYSVDPDYAPTSDTAVTATTYNGVSCGWINQSSGEVIEVSLAMPNETLTNTLKDSALADGDIVPTYGTAPEVEGYFSKSASTAQVFTNGYWVAVASPGMAEPGDAERIVVSVLGNL</sequence>
<feature type="region of interest" description="Disordered" evidence="1">
    <location>
        <begin position="38"/>
        <end position="81"/>
    </location>
</feature>
<evidence type="ECO:0000313" key="4">
    <source>
        <dbReference type="Proteomes" id="UP000092582"/>
    </source>
</evidence>
<evidence type="ECO:0000313" key="3">
    <source>
        <dbReference type="EMBL" id="ANP71772.1"/>
    </source>
</evidence>
<feature type="chain" id="PRO_5039495381" evidence="2">
    <location>
        <begin position="33"/>
        <end position="215"/>
    </location>
</feature>
<dbReference type="STRING" id="670052.PA27867_0805"/>
<feature type="signal peptide" evidence="2">
    <location>
        <begin position="1"/>
        <end position="32"/>
    </location>
</feature>
<keyword evidence="3" id="KW-0067">ATP-binding</keyword>
<name>A0A1B1BGT8_9MICO</name>
<dbReference type="EMBL" id="CP016282">
    <property type="protein sequence ID" value="ANP71772.1"/>
    <property type="molecule type" value="Genomic_DNA"/>
</dbReference>
<dbReference type="KEGG" id="cart:PA27867_0805"/>
<dbReference type="AlphaFoldDB" id="A0A1B1BGT8"/>
<protein>
    <submittedName>
        <fullName evidence="3">Iron ABC transporter ATP-binding protein</fullName>
    </submittedName>
</protein>